<dbReference type="SUPFAM" id="SSF52540">
    <property type="entry name" value="P-loop containing nucleoside triphosphate hydrolases"/>
    <property type="match status" value="1"/>
</dbReference>
<dbReference type="Gene3D" id="3.40.50.300">
    <property type="entry name" value="P-loop containing nucleotide triphosphate hydrolases"/>
    <property type="match status" value="1"/>
</dbReference>
<evidence type="ECO:0000313" key="1">
    <source>
        <dbReference type="EMBL" id="WAW09988.1"/>
    </source>
</evidence>
<organism evidence="1 2">
    <name type="scientific">Oxalobacter vibrioformis</name>
    <dbReference type="NCBI Taxonomy" id="933080"/>
    <lineage>
        <taxon>Bacteria</taxon>
        <taxon>Pseudomonadati</taxon>
        <taxon>Pseudomonadota</taxon>
        <taxon>Betaproteobacteria</taxon>
        <taxon>Burkholderiales</taxon>
        <taxon>Oxalobacteraceae</taxon>
        <taxon>Oxalobacter</taxon>
    </lineage>
</organism>
<sequence length="178" mass="20402">MSQQSKVVFLVGLPCSGKSTYVSEEMSDPIVISYDDITMFLANSLGVSYGEMFRLETRHLVKEIEKVMFSTAVELAGFLGKDIVFDNTHIGEFSLFQDIPEEFPVEVVIFKPNMEVSIKRLTERNAKEELKSDQAQRKVVPQRVLERMFNAWRVRNFAVNLGGLQERAKVVYREVKDV</sequence>
<accession>A0A9E9P3G7</accession>
<reference evidence="1" key="1">
    <citation type="journal article" date="2022" name="Front. Microbiol.">
        <title>New perspectives on an old grouping: The genomic and phenotypic variability of Oxalobacter formigenes and the implications for calcium oxalate stone prevention.</title>
        <authorList>
            <person name="Chmiel J.A."/>
            <person name="Carr C."/>
            <person name="Stuivenberg G.A."/>
            <person name="Venema R."/>
            <person name="Chanyi R.M."/>
            <person name="Al K.F."/>
            <person name="Giguere D."/>
            <person name="Say H."/>
            <person name="Akouris P.P."/>
            <person name="Dominguez Romero S.A."/>
            <person name="Kwong A."/>
            <person name="Tai V."/>
            <person name="Koval S.F."/>
            <person name="Razvi H."/>
            <person name="Bjazevic J."/>
            <person name="Burton J.P."/>
        </authorList>
    </citation>
    <scope>NUCLEOTIDE SEQUENCE</scope>
    <source>
        <strain evidence="1">WoOx3</strain>
    </source>
</reference>
<keyword evidence="1" id="KW-0067">ATP-binding</keyword>
<dbReference type="GO" id="GO:0005524">
    <property type="term" value="F:ATP binding"/>
    <property type="evidence" value="ECO:0007669"/>
    <property type="project" value="UniProtKB-KW"/>
</dbReference>
<dbReference type="RefSeq" id="WP_269308991.1">
    <property type="nucleotide sequence ID" value="NZ_CP098242.1"/>
</dbReference>
<name>A0A9E9P3G7_9BURK</name>
<dbReference type="AlphaFoldDB" id="A0A9E9P3G7"/>
<dbReference type="EMBL" id="CP098242">
    <property type="protein sequence ID" value="WAW09988.1"/>
    <property type="molecule type" value="Genomic_DNA"/>
</dbReference>
<keyword evidence="2" id="KW-1185">Reference proteome</keyword>
<dbReference type="Proteomes" id="UP001156215">
    <property type="component" value="Chromosome"/>
</dbReference>
<dbReference type="KEGG" id="ovb:NB640_12335"/>
<evidence type="ECO:0000313" key="2">
    <source>
        <dbReference type="Proteomes" id="UP001156215"/>
    </source>
</evidence>
<proteinExistence type="predicted"/>
<protein>
    <submittedName>
        <fullName evidence="1">ATP-binding protein</fullName>
    </submittedName>
</protein>
<dbReference type="Pfam" id="PF13671">
    <property type="entry name" value="AAA_33"/>
    <property type="match status" value="1"/>
</dbReference>
<gene>
    <name evidence="1" type="ORF">NB640_12335</name>
</gene>
<dbReference type="InterPro" id="IPR027417">
    <property type="entry name" value="P-loop_NTPase"/>
</dbReference>
<keyword evidence="1" id="KW-0547">Nucleotide-binding</keyword>